<dbReference type="AlphaFoldDB" id="A0AAD2D6M5"/>
<name>A0AAD2D6M5_EUPCR</name>
<feature type="transmembrane region" description="Helical" evidence="1">
    <location>
        <begin position="48"/>
        <end position="72"/>
    </location>
</feature>
<keyword evidence="1" id="KW-0472">Membrane</keyword>
<reference evidence="2" key="1">
    <citation type="submission" date="2023-07" db="EMBL/GenBank/DDBJ databases">
        <authorList>
            <consortium name="AG Swart"/>
            <person name="Singh M."/>
            <person name="Singh A."/>
            <person name="Seah K."/>
            <person name="Emmerich C."/>
        </authorList>
    </citation>
    <scope>NUCLEOTIDE SEQUENCE</scope>
    <source>
        <strain evidence="2">DP1</strain>
    </source>
</reference>
<comment type="caution">
    <text evidence="2">The sequence shown here is derived from an EMBL/GenBank/DDBJ whole genome shotgun (WGS) entry which is preliminary data.</text>
</comment>
<dbReference type="Proteomes" id="UP001295684">
    <property type="component" value="Unassembled WGS sequence"/>
</dbReference>
<sequence>MKCCHESSIKFFNFFFSSHFSYQSSFSEVFLKRFFIDDIRKHTLDCMLVKFVFIFFEIFLLFLLLECLQYFFLISDAHRISFCCFCCFTCIAVIVARINRTRKIEEVYLDNKLCGFFMDHCTYRSCLAWYTRKCN</sequence>
<accession>A0AAD2D6M5</accession>
<organism evidence="2 3">
    <name type="scientific">Euplotes crassus</name>
    <dbReference type="NCBI Taxonomy" id="5936"/>
    <lineage>
        <taxon>Eukaryota</taxon>
        <taxon>Sar</taxon>
        <taxon>Alveolata</taxon>
        <taxon>Ciliophora</taxon>
        <taxon>Intramacronucleata</taxon>
        <taxon>Spirotrichea</taxon>
        <taxon>Hypotrichia</taxon>
        <taxon>Euplotida</taxon>
        <taxon>Euplotidae</taxon>
        <taxon>Moneuplotes</taxon>
    </lineage>
</organism>
<gene>
    <name evidence="2" type="ORF">ECRASSUSDP1_LOCUS22974</name>
</gene>
<evidence type="ECO:0000313" key="3">
    <source>
        <dbReference type="Proteomes" id="UP001295684"/>
    </source>
</evidence>
<proteinExistence type="predicted"/>
<keyword evidence="1" id="KW-1133">Transmembrane helix</keyword>
<keyword evidence="1" id="KW-0812">Transmembrane</keyword>
<evidence type="ECO:0000256" key="1">
    <source>
        <dbReference type="SAM" id="Phobius"/>
    </source>
</evidence>
<dbReference type="EMBL" id="CAMPGE010023598">
    <property type="protein sequence ID" value="CAI2381518.1"/>
    <property type="molecule type" value="Genomic_DNA"/>
</dbReference>
<evidence type="ECO:0000313" key="2">
    <source>
        <dbReference type="EMBL" id="CAI2381518.1"/>
    </source>
</evidence>
<protein>
    <submittedName>
        <fullName evidence="2">Uncharacterized protein</fullName>
    </submittedName>
</protein>
<feature type="transmembrane region" description="Helical" evidence="1">
    <location>
        <begin position="78"/>
        <end position="96"/>
    </location>
</feature>
<keyword evidence="3" id="KW-1185">Reference proteome</keyword>